<organism evidence="3 4">
    <name type="scientific">Synchytrium endobioticum</name>
    <dbReference type="NCBI Taxonomy" id="286115"/>
    <lineage>
        <taxon>Eukaryota</taxon>
        <taxon>Fungi</taxon>
        <taxon>Fungi incertae sedis</taxon>
        <taxon>Chytridiomycota</taxon>
        <taxon>Chytridiomycota incertae sedis</taxon>
        <taxon>Chytridiomycetes</taxon>
        <taxon>Synchytriales</taxon>
        <taxon>Synchytriaceae</taxon>
        <taxon>Synchytrium</taxon>
    </lineage>
</organism>
<comment type="caution">
    <text evidence="3">The sequence shown here is derived from an EMBL/GenBank/DDBJ whole genome shotgun (WGS) entry which is preliminary data.</text>
</comment>
<proteinExistence type="predicted"/>
<dbReference type="Proteomes" id="UP000320475">
    <property type="component" value="Unassembled WGS sequence"/>
</dbReference>
<evidence type="ECO:0000313" key="2">
    <source>
        <dbReference type="EMBL" id="TPX41508.1"/>
    </source>
</evidence>
<evidence type="ECO:0000313" key="5">
    <source>
        <dbReference type="Proteomes" id="UP000320475"/>
    </source>
</evidence>
<dbReference type="STRING" id="286115.A0A507D280"/>
<accession>A0A507D280</accession>
<dbReference type="EMBL" id="QEAM01000317">
    <property type="protein sequence ID" value="TPX41508.1"/>
    <property type="molecule type" value="Genomic_DNA"/>
</dbReference>
<reference evidence="4 5" key="1">
    <citation type="journal article" date="2019" name="Sci. Rep.">
        <title>Comparative genomics of chytrid fungi reveal insights into the obligate biotrophic and pathogenic lifestyle of Synchytrium endobioticum.</title>
        <authorList>
            <person name="van de Vossenberg B.T.L.H."/>
            <person name="Warris S."/>
            <person name="Nguyen H.D.T."/>
            <person name="van Gent-Pelzer M.P.E."/>
            <person name="Joly D.L."/>
            <person name="van de Geest H.C."/>
            <person name="Bonants P.J.M."/>
            <person name="Smith D.S."/>
            <person name="Levesque C.A."/>
            <person name="van der Lee T.A.J."/>
        </authorList>
    </citation>
    <scope>NUCLEOTIDE SEQUENCE [LARGE SCALE GENOMIC DNA]</scope>
    <source>
        <strain evidence="2 5">LEV6574</strain>
        <strain evidence="3 4">MB42</strain>
    </source>
</reference>
<evidence type="ECO:0000256" key="1">
    <source>
        <dbReference type="SAM" id="MobiDB-lite"/>
    </source>
</evidence>
<dbReference type="VEuPathDB" id="FungiDB:SeMB42_g04012"/>
<keyword evidence="4" id="KW-1185">Reference proteome</keyword>
<protein>
    <submittedName>
        <fullName evidence="3">Uncharacterized protein</fullName>
    </submittedName>
</protein>
<sequence length="341" mass="38237">MTKRPPPEPYSHAPKRPTPIPDTSISFLELIHPDTAAPLTLERASAHYALQFKTIASKLLSGTCILHITAPNAERIHRFIPCEVEFYIKSKHHPDPYTHVSAAQSQFGLWRFHKRGNSYAGGTWKGMDISLGSNLSDDGAAPSDAVYGGILLRSMVNLDSRRVVEGPCKIVDAILDIVGAQNVADLATRVLMHDLRIDNVKSSIYISNAETDMELSPGILESPRIGLYLRKAHKEDLRDRRYFVSQLYRFHSQDVKLVKGKAHTLVGLFLNRQATRESIEEIVMFTGHKKSFVEVCFASFQAGRKMSYTEFVLLKVINSASNLCKYFGAIYGDTWKSLEAR</sequence>
<dbReference type="AlphaFoldDB" id="A0A507D280"/>
<name>A0A507D280_9FUNG</name>
<dbReference type="EMBL" id="QEAN01000154">
    <property type="protein sequence ID" value="TPX45405.1"/>
    <property type="molecule type" value="Genomic_DNA"/>
</dbReference>
<gene>
    <name evidence="2" type="ORF">SeLEV6574_g06051</name>
    <name evidence="3" type="ORF">SeMB42_g04012</name>
</gene>
<evidence type="ECO:0000313" key="4">
    <source>
        <dbReference type="Proteomes" id="UP000317494"/>
    </source>
</evidence>
<evidence type="ECO:0000313" key="3">
    <source>
        <dbReference type="EMBL" id="TPX45405.1"/>
    </source>
</evidence>
<dbReference type="Proteomes" id="UP000317494">
    <property type="component" value="Unassembled WGS sequence"/>
</dbReference>
<dbReference type="OrthoDB" id="16851at2759"/>
<feature type="region of interest" description="Disordered" evidence="1">
    <location>
        <begin position="1"/>
        <end position="20"/>
    </location>
</feature>